<dbReference type="EMBL" id="CBLN010003788">
    <property type="protein sequence ID" value="CDI70161.1"/>
    <property type="molecule type" value="Genomic_DNA"/>
</dbReference>
<dbReference type="AlphaFoldDB" id="U6FTA7"/>
<feature type="region of interest" description="Disordered" evidence="1">
    <location>
        <begin position="994"/>
        <end position="1019"/>
    </location>
</feature>
<protein>
    <submittedName>
        <fullName evidence="2 4">Uncharacterized protein</fullName>
    </submittedName>
</protein>
<evidence type="ECO:0000256" key="1">
    <source>
        <dbReference type="SAM" id="MobiDB-lite"/>
    </source>
</evidence>
<feature type="compositionally biased region" description="Basic and acidic residues" evidence="1">
    <location>
        <begin position="684"/>
        <end position="697"/>
    </location>
</feature>
<evidence type="ECO:0000313" key="4">
    <source>
        <dbReference type="WBParaSite" id="EgrG_000266700"/>
    </source>
</evidence>
<feature type="compositionally biased region" description="Basic and acidic residues" evidence="1">
    <location>
        <begin position="396"/>
        <end position="420"/>
    </location>
</feature>
<dbReference type="Proteomes" id="UP000492820">
    <property type="component" value="Unassembled WGS sequence"/>
</dbReference>
<name>U6FTA7_ECHGR</name>
<sequence>MGGHSSPIKILIPSEKYAPLDAQRPASETDAISDLQSLDDGTALFGGDACFEEQSLKDEALTSSGNKNVDHNFDSRHWDGNNVRELRVQDKILLNSGRSDSIHVINEDSKMQHGNCSHPTEQIYAELMVGSVDIDSQYRKLCSLREKLLEKAPTTQSVVHTTPLTKSNLASQPAEFARKGIDTMSCPKFQNDGYDVDDESIKTALSELKQSVNEITRSFCSKGKPLNDETVVWKDVYDDNSQFRYPSPLSTTSNQSSELPWSAPDTKILLIKEIGEVKSSVKKLGKEIRSSLPSAVCPHSGLTTRKTLTNATDGLYSGDVTLSHGFECSATFQIPESVDFPKPTKDTNKDARVIDKESLTGYVNPIVVNEQERLKTSDDNVLKPYATCLEYPHFSSKAETHEQGTSKSSDKFARSMRDQAEGVLESDLDESRPLENASGSTVSLNSSVKSEDVQEDLLDRMLQILQNLHDVFTSDHHLPCKGVCPRALETVNFLKDMVKHDSIPQAFGANKNVSYLEQNGAVNSPSSCMSTASSSFLEKVKHIDLMNHTSAKIDRSKPQRVTPIQKTWRSRTNFLECPIELRPRETLNGRIKRVICELYGEIQPLEDGIKEKALAMLEEIHGIVELLQIYEQSGDFIASNEMPSFDTQQEFASYFKASSCEPSRHFFQDICNDFDAENERYNESNRSLRQETVERDSPYSQTNQTTTYSLSIENIRGRIKSLIHKHSDLTPEETNRKILSVLRDMEKVLDTFGDQNPPMLTDPSSETKAIMHAEKANVLQQSQFAVSSRMSILIGNLQNVILDMRPDLQIADYDPQSKICFLLNILTDELQSERTESSALKDVEDLLKRLENELCQQGEGNSILTICIREMIEVVTIVGANLVLEEKPKCKSKALTNDATCRKGEVRCENVCKKNEAKIAVDAKSHKEGNSLCKSEPKVIEELFMNGGEDCETIPCETVKMVTATCGTSKVEEKHVCKSEPSYVRKRAASTEKLQSCHGTTEQNREIGGPCPSDAGKVPPGGNGEKMDCLVATEEYFTAPNRCYNEVKFKPTEPTTACTQAPDSLLAQILAELQDLMKELETEGFTLQKCAILKILETFNHIETTLESDPQYNTLLREARKTIGLENGGKREPRSCFRREGSCSRWCRLSRRHRNRSNCFTSGGKTERFFEVSPKYVKKHVSEVNQGKKSPTLSSI</sequence>
<evidence type="ECO:0000313" key="2">
    <source>
        <dbReference type="EMBL" id="CDI70161.1"/>
    </source>
</evidence>
<feature type="compositionally biased region" description="Polar residues" evidence="1">
    <location>
        <begin position="437"/>
        <end position="448"/>
    </location>
</feature>
<evidence type="ECO:0000313" key="3">
    <source>
        <dbReference type="Proteomes" id="UP000492820"/>
    </source>
</evidence>
<accession>U6FTA7</accession>
<feature type="region of interest" description="Disordered" evidence="1">
    <location>
        <begin position="396"/>
        <end position="448"/>
    </location>
</feature>
<reference evidence="2 3" key="1">
    <citation type="journal article" date="2013" name="Nature">
        <title>The genomes of four tapeworm species reveal adaptations to parasitism.</title>
        <authorList>
            <person name="Tsai I.J."/>
            <person name="Zarowiecki M."/>
            <person name="Holroyd N."/>
            <person name="Garciarrubio A."/>
            <person name="Sanchez-Flores A."/>
            <person name="Brooks K.L."/>
            <person name="Tracey A."/>
            <person name="Bobes R.J."/>
            <person name="Fragoso G."/>
            <person name="Sciutto E."/>
            <person name="Aslett M."/>
            <person name="Beasley H."/>
            <person name="Bennett H.M."/>
            <person name="Cai J."/>
            <person name="Camicia F."/>
            <person name="Clark R."/>
            <person name="Cucher M."/>
            <person name="De Silva N."/>
            <person name="Day T.A."/>
            <person name="Deplazes P."/>
            <person name="Estrada K."/>
            <person name="Fernandez C."/>
            <person name="Holland P.W."/>
            <person name="Hou J."/>
            <person name="Hu S."/>
            <person name="Huckvale T."/>
            <person name="Hung S.S."/>
            <person name="Kamenetzky L."/>
            <person name="Keane J.A."/>
            <person name="Kiss F."/>
            <person name="Koziol U."/>
            <person name="Lambert O."/>
            <person name="Liu K."/>
            <person name="Luo X."/>
            <person name="Luo Y."/>
            <person name="Macchiaroli N."/>
            <person name="Nichol S."/>
            <person name="Paps J."/>
            <person name="Parkinson J."/>
            <person name="Pouchkina-Stantcheva N."/>
            <person name="Riddiford N."/>
            <person name="Rosenzvit M."/>
            <person name="Salinas G."/>
            <person name="Wasmuth J.D."/>
            <person name="Zamanian M."/>
            <person name="Zheng Y."/>
            <person name="Cai X."/>
            <person name="Soberon X."/>
            <person name="Olson P.D."/>
            <person name="Laclette J.P."/>
            <person name="Brehm K."/>
            <person name="Berriman M."/>
            <person name="Garciarrubio A."/>
            <person name="Bobes R.J."/>
            <person name="Fragoso G."/>
            <person name="Sanchez-Flores A."/>
            <person name="Estrada K."/>
            <person name="Cevallos M.A."/>
            <person name="Morett E."/>
            <person name="Gonzalez V."/>
            <person name="Portillo T."/>
            <person name="Ochoa-Leyva A."/>
            <person name="Jose M.V."/>
            <person name="Sciutto E."/>
            <person name="Landa A."/>
            <person name="Jimenez L."/>
            <person name="Valdes V."/>
            <person name="Carrero J.C."/>
            <person name="Larralde C."/>
            <person name="Morales-Montor J."/>
            <person name="Limon-Lason J."/>
            <person name="Soberon X."/>
            <person name="Laclette J.P."/>
        </authorList>
    </citation>
    <scope>NUCLEOTIDE SEQUENCE [LARGE SCALE GENOMIC DNA]</scope>
</reference>
<gene>
    <name evidence="4" type="primary">EGR_08176</name>
    <name evidence="2" type="ORF">EgrG_000266700</name>
</gene>
<reference evidence="4" key="2">
    <citation type="submission" date="2020-10" db="UniProtKB">
        <authorList>
            <consortium name="WormBaseParasite"/>
        </authorList>
    </citation>
    <scope>IDENTIFICATION</scope>
</reference>
<proteinExistence type="predicted"/>
<organism evidence="2">
    <name type="scientific">Echinococcus granulosus</name>
    <name type="common">Hydatid tapeworm</name>
    <dbReference type="NCBI Taxonomy" id="6210"/>
    <lineage>
        <taxon>Eukaryota</taxon>
        <taxon>Metazoa</taxon>
        <taxon>Spiralia</taxon>
        <taxon>Lophotrochozoa</taxon>
        <taxon>Platyhelminthes</taxon>
        <taxon>Cestoda</taxon>
        <taxon>Eucestoda</taxon>
        <taxon>Cyclophyllidea</taxon>
        <taxon>Taeniidae</taxon>
        <taxon>Echinococcus</taxon>
        <taxon>Echinococcus granulosus group</taxon>
    </lineage>
</organism>
<feature type="region of interest" description="Disordered" evidence="1">
    <location>
        <begin position="684"/>
        <end position="704"/>
    </location>
</feature>
<dbReference type="OrthoDB" id="6236410at2759"/>
<dbReference type="WBParaSite" id="EgrG_000266700">
    <property type="protein sequence ID" value="EgrG_000266700"/>
    <property type="gene ID" value="EgrG_000266700"/>
</dbReference>